<keyword evidence="2" id="KW-1185">Reference proteome</keyword>
<dbReference type="AlphaFoldDB" id="A0A3S1JTF8"/>
<comment type="caution">
    <text evidence="1">The sequence shown here is derived from an EMBL/GenBank/DDBJ whole genome shotgun (WGS) entry which is preliminary data.</text>
</comment>
<organism evidence="1 2">
    <name type="scientific">Paenibacillus zeisoli</name>
    <dbReference type="NCBI Taxonomy" id="2496267"/>
    <lineage>
        <taxon>Bacteria</taxon>
        <taxon>Bacillati</taxon>
        <taxon>Bacillota</taxon>
        <taxon>Bacilli</taxon>
        <taxon>Bacillales</taxon>
        <taxon>Paenibacillaceae</taxon>
        <taxon>Paenibacillus</taxon>
    </lineage>
</organism>
<reference evidence="1 2" key="1">
    <citation type="submission" date="2018-12" db="EMBL/GenBank/DDBJ databases">
        <authorList>
            <person name="Sun L."/>
            <person name="Chen Z."/>
        </authorList>
    </citation>
    <scope>NUCLEOTIDE SEQUENCE [LARGE SCALE GENOMIC DNA]</scope>
    <source>
        <strain evidence="1 2">3-5-3</strain>
    </source>
</reference>
<proteinExistence type="predicted"/>
<dbReference type="NCBIfam" id="TIGR01637">
    <property type="entry name" value="phage_arpU"/>
    <property type="match status" value="1"/>
</dbReference>
<sequence>MMKSRGNALQLTYELPAVNNEATRKRVEEELETVRIFKRIGIIRREAATTSRYEPRLQGSTHAVSKTTENHAVWNVDRELLMERKAVMMDKALMCLSELERDLIRQRYLDTDDTYDYLVCGDLGVSERKYRRVKAQAMYKLALALKLEVLA</sequence>
<dbReference type="OrthoDB" id="1797434at2"/>
<evidence type="ECO:0000313" key="1">
    <source>
        <dbReference type="EMBL" id="RUT36344.1"/>
    </source>
</evidence>
<dbReference type="RefSeq" id="WP_127198037.1">
    <property type="nucleotide sequence ID" value="NZ_RZNX01000001.1"/>
</dbReference>
<accession>A0A3S1JTF8</accession>
<dbReference type="EMBL" id="RZNX01000001">
    <property type="protein sequence ID" value="RUT36344.1"/>
    <property type="molecule type" value="Genomic_DNA"/>
</dbReference>
<name>A0A3S1JTF8_9BACL</name>
<dbReference type="Proteomes" id="UP000272464">
    <property type="component" value="Unassembled WGS sequence"/>
</dbReference>
<gene>
    <name evidence="1" type="ORF">EJP77_05000</name>
</gene>
<protein>
    <submittedName>
        <fullName evidence="1">ArpU family transcriptional regulator</fullName>
    </submittedName>
</protein>
<dbReference type="InterPro" id="IPR006524">
    <property type="entry name" value="ArpU-like"/>
</dbReference>
<evidence type="ECO:0000313" key="2">
    <source>
        <dbReference type="Proteomes" id="UP000272464"/>
    </source>
</evidence>